<comment type="caution">
    <text evidence="6">The sequence shown here is derived from an EMBL/GenBank/DDBJ whole genome shotgun (WGS) entry which is preliminary data.</text>
</comment>
<reference evidence="7" key="1">
    <citation type="journal article" date="2015" name="MBio">
        <title>Genome-Resolved Metagenomic Analysis Reveals Roles for Candidate Phyla and Other Microbial Community Members in Biogeochemical Transformations in Oil Reservoirs.</title>
        <authorList>
            <person name="Hu P."/>
            <person name="Tom L."/>
            <person name="Singh A."/>
            <person name="Thomas B.C."/>
            <person name="Baker B.J."/>
            <person name="Piceno Y.M."/>
            <person name="Andersen G.L."/>
            <person name="Banfield J.F."/>
        </authorList>
    </citation>
    <scope>NUCLEOTIDE SEQUENCE [LARGE SCALE GENOMIC DNA]</scope>
</reference>
<keyword evidence="2" id="KW-0378">Hydrolase</keyword>
<evidence type="ECO:0000313" key="7">
    <source>
        <dbReference type="Proteomes" id="UP000053467"/>
    </source>
</evidence>
<dbReference type="GO" id="GO:0046872">
    <property type="term" value="F:metal ion binding"/>
    <property type="evidence" value="ECO:0007669"/>
    <property type="project" value="UniProtKB-KW"/>
</dbReference>
<organism evidence="6 7">
    <name type="scientific">candidate division TA06 bacterium 34_109</name>
    <dbReference type="NCBI Taxonomy" id="1635277"/>
    <lineage>
        <taxon>Bacteria</taxon>
        <taxon>Bacteria division TA06</taxon>
    </lineage>
</organism>
<dbReference type="Gene3D" id="3.60.21.10">
    <property type="match status" value="1"/>
</dbReference>
<evidence type="ECO:0000313" key="6">
    <source>
        <dbReference type="EMBL" id="KUK86586.1"/>
    </source>
</evidence>
<dbReference type="InterPro" id="IPR029052">
    <property type="entry name" value="Metallo-depent_PP-like"/>
</dbReference>
<dbReference type="AlphaFoldDB" id="A0A101I048"/>
<evidence type="ECO:0000256" key="2">
    <source>
        <dbReference type="ARBA" id="ARBA00022801"/>
    </source>
</evidence>
<dbReference type="InterPro" id="IPR050884">
    <property type="entry name" value="CNP_phosphodiesterase-III"/>
</dbReference>
<dbReference type="EMBL" id="LGGX01000015">
    <property type="protein sequence ID" value="KUK86586.1"/>
    <property type="molecule type" value="Genomic_DNA"/>
</dbReference>
<proteinExistence type="inferred from homology"/>
<comment type="similarity">
    <text evidence="4">Belongs to the cyclic nucleotide phosphodiesterase class-III family.</text>
</comment>
<dbReference type="PANTHER" id="PTHR42988:SF2">
    <property type="entry name" value="CYCLIC NUCLEOTIDE PHOSPHODIESTERASE CBUA0032-RELATED"/>
    <property type="match status" value="1"/>
</dbReference>
<sequence length="250" mass="28940">MKENKITKIIHISDLHFTSNFVVEWGNKIIEDIKNVEPKIVVITGDLTDNGYYEEYIQAENFIKKIKCENIVTVMGNHDARNGGYEIFEEIFHNRYPLYTDDQTIILGIDSTEPDIDDGHIGRANYSYIEEKMRNVNKLKIIALHHHLIPIPKTGRERHIPVDSGDFLKLIDDLKVDIVLSGHKHNQWIWKLNNTFFVTAGTAVSKKLKGKGFPGYNIIEFDDSEITIKQINLLNDDTHTFKDKRNYLKS</sequence>
<dbReference type="GO" id="GO:0016787">
    <property type="term" value="F:hydrolase activity"/>
    <property type="evidence" value="ECO:0007669"/>
    <property type="project" value="UniProtKB-KW"/>
</dbReference>
<keyword evidence="3" id="KW-0408">Iron</keyword>
<accession>A0A101I048</accession>
<dbReference type="InterPro" id="IPR004843">
    <property type="entry name" value="Calcineurin-like_PHP"/>
</dbReference>
<keyword evidence="1" id="KW-0479">Metal-binding</keyword>
<feature type="domain" description="Calcineurin-like phosphoesterase" evidence="5">
    <location>
        <begin position="8"/>
        <end position="186"/>
    </location>
</feature>
<evidence type="ECO:0000256" key="3">
    <source>
        <dbReference type="ARBA" id="ARBA00023004"/>
    </source>
</evidence>
<name>A0A101I048_UNCT6</name>
<evidence type="ECO:0000256" key="1">
    <source>
        <dbReference type="ARBA" id="ARBA00022723"/>
    </source>
</evidence>
<dbReference type="PANTHER" id="PTHR42988">
    <property type="entry name" value="PHOSPHOHYDROLASE"/>
    <property type="match status" value="1"/>
</dbReference>
<evidence type="ECO:0000259" key="5">
    <source>
        <dbReference type="Pfam" id="PF00149"/>
    </source>
</evidence>
<gene>
    <name evidence="6" type="ORF">XE03_1375</name>
</gene>
<dbReference type="CDD" id="cd07400">
    <property type="entry name" value="MPP_1"/>
    <property type="match status" value="1"/>
</dbReference>
<dbReference type="Pfam" id="PF00149">
    <property type="entry name" value="Metallophos"/>
    <property type="match status" value="1"/>
</dbReference>
<dbReference type="Proteomes" id="UP000053467">
    <property type="component" value="Unassembled WGS sequence"/>
</dbReference>
<evidence type="ECO:0000256" key="4">
    <source>
        <dbReference type="ARBA" id="ARBA00025742"/>
    </source>
</evidence>
<protein>
    <submittedName>
        <fullName evidence="6">Metallophosphoesterase</fullName>
    </submittedName>
</protein>
<dbReference type="SUPFAM" id="SSF56300">
    <property type="entry name" value="Metallo-dependent phosphatases"/>
    <property type="match status" value="1"/>
</dbReference>